<evidence type="ECO:0000313" key="1">
    <source>
        <dbReference type="EMBL" id="RPD64949.1"/>
    </source>
</evidence>
<name>A0A5C2SPA4_9APHY</name>
<dbReference type="AlphaFoldDB" id="A0A5C2SPA4"/>
<reference evidence="1" key="1">
    <citation type="journal article" date="2018" name="Genome Biol. Evol.">
        <title>Genomics and development of Lentinus tigrinus, a white-rot wood-decaying mushroom with dimorphic fruiting bodies.</title>
        <authorList>
            <person name="Wu B."/>
            <person name="Xu Z."/>
            <person name="Knudson A."/>
            <person name="Carlson A."/>
            <person name="Chen N."/>
            <person name="Kovaka S."/>
            <person name="LaButti K."/>
            <person name="Lipzen A."/>
            <person name="Pennachio C."/>
            <person name="Riley R."/>
            <person name="Schakwitz W."/>
            <person name="Umezawa K."/>
            <person name="Ohm R.A."/>
            <person name="Grigoriev I.V."/>
            <person name="Nagy L.G."/>
            <person name="Gibbons J."/>
            <person name="Hibbett D."/>
        </authorList>
    </citation>
    <scope>NUCLEOTIDE SEQUENCE [LARGE SCALE GENOMIC DNA]</scope>
    <source>
        <strain evidence="1">ALCF2SS1-6</strain>
    </source>
</reference>
<sequence>MRRVRFGARRPGSRSLCRTTTRYITPIRPDTSIVVAIALVSSAEIWTLHGLFRTMYQKQFLGMCGAWVWP</sequence>
<gene>
    <name evidence="1" type="ORF">L227DRAFT_273539</name>
</gene>
<proteinExistence type="predicted"/>
<protein>
    <submittedName>
        <fullName evidence="1">Uncharacterized protein</fullName>
    </submittedName>
</protein>
<dbReference type="OrthoDB" id="10435571at2759"/>
<dbReference type="EMBL" id="ML122253">
    <property type="protein sequence ID" value="RPD64949.1"/>
    <property type="molecule type" value="Genomic_DNA"/>
</dbReference>
<dbReference type="Proteomes" id="UP000313359">
    <property type="component" value="Unassembled WGS sequence"/>
</dbReference>
<accession>A0A5C2SPA4</accession>
<keyword evidence="2" id="KW-1185">Reference proteome</keyword>
<evidence type="ECO:0000313" key="2">
    <source>
        <dbReference type="Proteomes" id="UP000313359"/>
    </source>
</evidence>
<organism evidence="1 2">
    <name type="scientific">Lentinus tigrinus ALCF2SS1-6</name>
    <dbReference type="NCBI Taxonomy" id="1328759"/>
    <lineage>
        <taxon>Eukaryota</taxon>
        <taxon>Fungi</taxon>
        <taxon>Dikarya</taxon>
        <taxon>Basidiomycota</taxon>
        <taxon>Agaricomycotina</taxon>
        <taxon>Agaricomycetes</taxon>
        <taxon>Polyporales</taxon>
        <taxon>Polyporaceae</taxon>
        <taxon>Lentinus</taxon>
    </lineage>
</organism>